<keyword evidence="7" id="KW-0175">Coiled coil</keyword>
<evidence type="ECO:0000256" key="11">
    <source>
        <dbReference type="ARBA" id="ARBA00023254"/>
    </source>
</evidence>
<keyword evidence="10" id="KW-0539">Nucleus</keyword>
<protein>
    <recommendedName>
        <fullName evidence="4">Meiosis-specific nuclear structural protein 1</fullName>
    </recommendedName>
</protein>
<evidence type="ECO:0000256" key="1">
    <source>
        <dbReference type="ARBA" id="ARBA00004123"/>
    </source>
</evidence>
<dbReference type="GO" id="GO:0051321">
    <property type="term" value="P:meiotic cell cycle"/>
    <property type="evidence" value="ECO:0007669"/>
    <property type="project" value="UniProtKB-KW"/>
</dbReference>
<evidence type="ECO:0000256" key="13">
    <source>
        <dbReference type="ARBA" id="ARBA00046114"/>
    </source>
</evidence>
<comment type="function">
    <text evidence="13">Microtubule inner protein (MIP) part of the dynein-decorated doublet microtubules (DMTs) in cilia axoneme, which is required for motile cilia beating. May play a role in the control of meiotic division and germ cell differentiation through regulation of pairing and recombination during meiosis. Required for sperm flagella assembly. May play a role in the assembly and function of the outer dynein arm-docking complex (ODA-DC). ODA-DC mediates outer dynein arms (ODA) binding onto the axonemal doublet microtubules.</text>
</comment>
<dbReference type="GO" id="GO:0005634">
    <property type="term" value="C:nucleus"/>
    <property type="evidence" value="ECO:0007669"/>
    <property type="project" value="UniProtKB-SubCell"/>
</dbReference>
<gene>
    <name evidence="16" type="ORF">GSOID_T00018941001</name>
</gene>
<dbReference type="Pfam" id="PF13868">
    <property type="entry name" value="TPH"/>
    <property type="match status" value="1"/>
</dbReference>
<feature type="region of interest" description="Disordered" evidence="14">
    <location>
        <begin position="47"/>
        <end position="66"/>
    </location>
</feature>
<keyword evidence="8" id="KW-0969">Cilium</keyword>
<dbReference type="PANTHER" id="PTHR19265:SF0">
    <property type="entry name" value="MEIOSIS-SPECIFIC NUCLEAR STRUCTURAL PROTEIN 1"/>
    <property type="match status" value="1"/>
</dbReference>
<evidence type="ECO:0000259" key="15">
    <source>
        <dbReference type="Pfam" id="PF13868"/>
    </source>
</evidence>
<comment type="similarity">
    <text evidence="3">Belongs to the MNS1 family.</text>
</comment>
<dbReference type="Proteomes" id="UP000011014">
    <property type="component" value="Unassembled WGS sequence"/>
</dbReference>
<dbReference type="PANTHER" id="PTHR19265">
    <property type="entry name" value="MEIOSIS-SPECIFIC NUCLEAR STRUCTURAL PROTEIN 1"/>
    <property type="match status" value="1"/>
</dbReference>
<sequence length="132" mass="15860">MEEEEEYRRQIMEKFAEDDRIEQMNAQKRRMKQLEHKRAVEEIIQHRRDQHKLEHEAELADREREKAEARRRAEIIEEERQKLLAAHAKNVLGYLPKGVIRDNDDIARLGTAYADAYAPTSRRDFEAQYIVE</sequence>
<dbReference type="AlphaFoldDB" id="E4Y5U2"/>
<dbReference type="InterPro" id="IPR026504">
    <property type="entry name" value="MNS1"/>
</dbReference>
<dbReference type="EMBL" id="FN654289">
    <property type="protein sequence ID" value="CBY30992.1"/>
    <property type="molecule type" value="Genomic_DNA"/>
</dbReference>
<keyword evidence="11" id="KW-0469">Meiosis</keyword>
<evidence type="ECO:0000256" key="3">
    <source>
        <dbReference type="ARBA" id="ARBA00009158"/>
    </source>
</evidence>
<proteinExistence type="inferred from homology"/>
<evidence type="ECO:0000256" key="4">
    <source>
        <dbReference type="ARBA" id="ARBA00014813"/>
    </source>
</evidence>
<evidence type="ECO:0000256" key="12">
    <source>
        <dbReference type="ARBA" id="ARBA00023273"/>
    </source>
</evidence>
<keyword evidence="5" id="KW-0963">Cytoplasm</keyword>
<keyword evidence="6" id="KW-0282">Flagellum</keyword>
<evidence type="ECO:0000256" key="5">
    <source>
        <dbReference type="ARBA" id="ARBA00022490"/>
    </source>
</evidence>
<name>E4Y5U2_OIKDI</name>
<reference evidence="16" key="1">
    <citation type="journal article" date="2010" name="Science">
        <title>Plasticity of animal genome architecture unmasked by rapid evolution of a pelagic tunicate.</title>
        <authorList>
            <person name="Denoeud F."/>
            <person name="Henriet S."/>
            <person name="Mungpakdee S."/>
            <person name="Aury J.M."/>
            <person name="Da Silva C."/>
            <person name="Brinkmann H."/>
            <person name="Mikhaleva J."/>
            <person name="Olsen L.C."/>
            <person name="Jubin C."/>
            <person name="Canestro C."/>
            <person name="Bouquet J.M."/>
            <person name="Danks G."/>
            <person name="Poulain J."/>
            <person name="Campsteijn C."/>
            <person name="Adamski M."/>
            <person name="Cross I."/>
            <person name="Yadetie F."/>
            <person name="Muffato M."/>
            <person name="Louis A."/>
            <person name="Butcher S."/>
            <person name="Tsagkogeorga G."/>
            <person name="Konrad A."/>
            <person name="Singh S."/>
            <person name="Jensen M.F."/>
            <person name="Cong E.H."/>
            <person name="Eikeseth-Otteraa H."/>
            <person name="Noel B."/>
            <person name="Anthouard V."/>
            <person name="Porcel B.M."/>
            <person name="Kachouri-Lafond R."/>
            <person name="Nishino A."/>
            <person name="Ugolini M."/>
            <person name="Chourrout P."/>
            <person name="Nishida H."/>
            <person name="Aasland R."/>
            <person name="Huzurbazar S."/>
            <person name="Westhof E."/>
            <person name="Delsuc F."/>
            <person name="Lehrach H."/>
            <person name="Reinhardt R."/>
            <person name="Weissenbach J."/>
            <person name="Roy S.W."/>
            <person name="Artiguenave F."/>
            <person name="Postlethwait J.H."/>
            <person name="Manak J.R."/>
            <person name="Thompson E.M."/>
            <person name="Jaillon O."/>
            <person name="Du Pasquier L."/>
            <person name="Boudinot P."/>
            <person name="Liberles D.A."/>
            <person name="Volff J.N."/>
            <person name="Philippe H."/>
            <person name="Lenhard B."/>
            <person name="Roest Crollius H."/>
            <person name="Wincker P."/>
            <person name="Chourrout D."/>
        </authorList>
    </citation>
    <scope>NUCLEOTIDE SEQUENCE [LARGE SCALE GENOMIC DNA]</scope>
</reference>
<feature type="domain" description="Trichohyalin-plectin-homology" evidence="15">
    <location>
        <begin position="1"/>
        <end position="97"/>
    </location>
</feature>
<organism evidence="16">
    <name type="scientific">Oikopleura dioica</name>
    <name type="common">Tunicate</name>
    <dbReference type="NCBI Taxonomy" id="34765"/>
    <lineage>
        <taxon>Eukaryota</taxon>
        <taxon>Metazoa</taxon>
        <taxon>Chordata</taxon>
        <taxon>Tunicata</taxon>
        <taxon>Appendicularia</taxon>
        <taxon>Copelata</taxon>
        <taxon>Oikopleuridae</taxon>
        <taxon>Oikopleura</taxon>
    </lineage>
</organism>
<evidence type="ECO:0000313" key="16">
    <source>
        <dbReference type="EMBL" id="CBY30992.1"/>
    </source>
</evidence>
<keyword evidence="12" id="KW-0966">Cell projection</keyword>
<comment type="subcellular location">
    <subcellularLocation>
        <location evidence="2">Cytoplasm</location>
        <location evidence="2">Cytoskeleton</location>
        <location evidence="2">Flagellum axoneme</location>
    </subcellularLocation>
    <subcellularLocation>
        <location evidence="1">Nucleus</location>
    </subcellularLocation>
</comment>
<dbReference type="InterPro" id="IPR043597">
    <property type="entry name" value="TPH_dom"/>
</dbReference>
<evidence type="ECO:0000256" key="2">
    <source>
        <dbReference type="ARBA" id="ARBA00004611"/>
    </source>
</evidence>
<keyword evidence="9" id="KW-0206">Cytoskeleton</keyword>
<accession>E4Y5U2</accession>
<evidence type="ECO:0000256" key="10">
    <source>
        <dbReference type="ARBA" id="ARBA00023242"/>
    </source>
</evidence>
<evidence type="ECO:0000256" key="6">
    <source>
        <dbReference type="ARBA" id="ARBA00022846"/>
    </source>
</evidence>
<evidence type="ECO:0000256" key="7">
    <source>
        <dbReference type="ARBA" id="ARBA00023054"/>
    </source>
</evidence>
<evidence type="ECO:0000256" key="14">
    <source>
        <dbReference type="SAM" id="MobiDB-lite"/>
    </source>
</evidence>
<evidence type="ECO:0000256" key="8">
    <source>
        <dbReference type="ARBA" id="ARBA00023069"/>
    </source>
</evidence>
<evidence type="ECO:0000256" key="9">
    <source>
        <dbReference type="ARBA" id="ARBA00023212"/>
    </source>
</evidence>